<dbReference type="PANTHER" id="PTHR43278">
    <property type="entry name" value="NAD(P)H-DEPENDENT FMN-CONTAINING OXIDOREDUCTASE YWQN-RELATED"/>
    <property type="match status" value="1"/>
</dbReference>
<keyword evidence="5" id="KW-1185">Reference proteome</keyword>
<dbReference type="STRING" id="425514.SAMN05443550_11219"/>
<feature type="domain" description="NADPH-dependent FMN reductase-like" evidence="3">
    <location>
        <begin position="27"/>
        <end position="178"/>
    </location>
</feature>
<dbReference type="Pfam" id="PF03358">
    <property type="entry name" value="FMN_red"/>
    <property type="match status" value="1"/>
</dbReference>
<sequence>MMIRNNVATHLLTTKKYLDDNQSLASMKALIINCTLKPSPAFSNTDALINKAASQLQEKNVGTEIIRLVDYEVKPGNSSDQGNGDQWPLILEKIRNCDILIIGTPIWMGHLASTAQRMIERLDAIFHEEGFTDEKTGQYFTYNKVAGCLITGNEDGAHSCAAQLLWSMQELGFTIPPNVNAYWVGLAGGDQDYVEAGGEQYLYTNTTLRYMIGNLTYFANLLKNNPIDTNLKELEEAAKAESDPE</sequence>
<evidence type="ECO:0000259" key="3">
    <source>
        <dbReference type="Pfam" id="PF03358"/>
    </source>
</evidence>
<dbReference type="AlphaFoldDB" id="A0A1H4GZP4"/>
<dbReference type="Proteomes" id="UP000198850">
    <property type="component" value="Unassembled WGS sequence"/>
</dbReference>
<name>A0A1H4GZP4_9SPHI</name>
<dbReference type="InterPro" id="IPR029039">
    <property type="entry name" value="Flavoprotein-like_sf"/>
</dbReference>
<evidence type="ECO:0000256" key="1">
    <source>
        <dbReference type="ARBA" id="ARBA00022630"/>
    </source>
</evidence>
<protein>
    <submittedName>
        <fullName evidence="4">Multimeric flavodoxin WrbA</fullName>
    </submittedName>
</protein>
<organism evidence="4 5">
    <name type="scientific">Pedobacter hartonius</name>
    <dbReference type="NCBI Taxonomy" id="425514"/>
    <lineage>
        <taxon>Bacteria</taxon>
        <taxon>Pseudomonadati</taxon>
        <taxon>Bacteroidota</taxon>
        <taxon>Sphingobacteriia</taxon>
        <taxon>Sphingobacteriales</taxon>
        <taxon>Sphingobacteriaceae</taxon>
        <taxon>Pedobacter</taxon>
    </lineage>
</organism>
<evidence type="ECO:0000313" key="5">
    <source>
        <dbReference type="Proteomes" id="UP000198850"/>
    </source>
</evidence>
<dbReference type="InterPro" id="IPR005025">
    <property type="entry name" value="FMN_Rdtase-like_dom"/>
</dbReference>
<keyword evidence="2" id="KW-0288">FMN</keyword>
<dbReference type="EMBL" id="FNRA01000012">
    <property type="protein sequence ID" value="SEB14378.1"/>
    <property type="molecule type" value="Genomic_DNA"/>
</dbReference>
<proteinExistence type="predicted"/>
<gene>
    <name evidence="4" type="ORF">SAMN05443550_11219</name>
</gene>
<dbReference type="GO" id="GO:0016491">
    <property type="term" value="F:oxidoreductase activity"/>
    <property type="evidence" value="ECO:0007669"/>
    <property type="project" value="InterPro"/>
</dbReference>
<accession>A0A1H4GZP4</accession>
<dbReference type="PANTHER" id="PTHR43278:SF4">
    <property type="entry name" value="NAD(P)H-DEPENDENT FMN-CONTAINING OXIDOREDUCTASE YWQN-RELATED"/>
    <property type="match status" value="1"/>
</dbReference>
<evidence type="ECO:0000313" key="4">
    <source>
        <dbReference type="EMBL" id="SEB14378.1"/>
    </source>
</evidence>
<dbReference type="Gene3D" id="3.40.50.360">
    <property type="match status" value="1"/>
</dbReference>
<keyword evidence="1" id="KW-0285">Flavoprotein</keyword>
<evidence type="ECO:0000256" key="2">
    <source>
        <dbReference type="ARBA" id="ARBA00022643"/>
    </source>
</evidence>
<dbReference type="InterPro" id="IPR051796">
    <property type="entry name" value="ISF_SsuE-like"/>
</dbReference>
<dbReference type="SUPFAM" id="SSF52218">
    <property type="entry name" value="Flavoproteins"/>
    <property type="match status" value="1"/>
</dbReference>
<reference evidence="4 5" key="1">
    <citation type="submission" date="2016-10" db="EMBL/GenBank/DDBJ databases">
        <authorList>
            <person name="de Groot N.N."/>
        </authorList>
    </citation>
    <scope>NUCLEOTIDE SEQUENCE [LARGE SCALE GENOMIC DNA]</scope>
    <source>
        <strain evidence="4 5">DSM 19033</strain>
    </source>
</reference>